<feature type="signal peptide" evidence="2">
    <location>
        <begin position="1"/>
        <end position="20"/>
    </location>
</feature>
<gene>
    <name evidence="3" type="ORF">WHR41_02852</name>
</gene>
<feature type="compositionally biased region" description="Polar residues" evidence="1">
    <location>
        <begin position="146"/>
        <end position="163"/>
    </location>
</feature>
<keyword evidence="2" id="KW-0732">Signal</keyword>
<reference evidence="3 4" key="1">
    <citation type="journal article" date="2020" name="Microbiol. Resour. Announc.">
        <title>Draft Genome Sequence of a Cladosporium Species Isolated from the Mesophotic Ascidian Didemnum maculosum.</title>
        <authorList>
            <person name="Gioti A."/>
            <person name="Siaperas R."/>
            <person name="Nikolaivits E."/>
            <person name="Le Goff G."/>
            <person name="Ouazzani J."/>
            <person name="Kotoulas G."/>
            <person name="Topakas E."/>
        </authorList>
    </citation>
    <scope>NUCLEOTIDE SEQUENCE [LARGE SCALE GENOMIC DNA]</scope>
    <source>
        <strain evidence="3 4">TM138-S3</strain>
    </source>
</reference>
<accession>A0AB34KTK1</accession>
<dbReference type="RefSeq" id="XP_069231444.1">
    <property type="nucleotide sequence ID" value="XM_069371458.1"/>
</dbReference>
<proteinExistence type="predicted"/>
<evidence type="ECO:0000256" key="1">
    <source>
        <dbReference type="SAM" id="MobiDB-lite"/>
    </source>
</evidence>
<dbReference type="Proteomes" id="UP000803884">
    <property type="component" value="Unassembled WGS sequence"/>
</dbReference>
<dbReference type="GeneID" id="96004296"/>
<protein>
    <submittedName>
        <fullName evidence="3">Uncharacterized protein</fullName>
    </submittedName>
</protein>
<keyword evidence="4" id="KW-1185">Reference proteome</keyword>
<comment type="caution">
    <text evidence="3">The sequence shown here is derived from an EMBL/GenBank/DDBJ whole genome shotgun (WGS) entry which is preliminary data.</text>
</comment>
<name>A0AB34KTK1_9PEZI</name>
<organism evidence="3 4">
    <name type="scientific">Cladosporium halotolerans</name>
    <dbReference type="NCBI Taxonomy" id="1052096"/>
    <lineage>
        <taxon>Eukaryota</taxon>
        <taxon>Fungi</taxon>
        <taxon>Dikarya</taxon>
        <taxon>Ascomycota</taxon>
        <taxon>Pezizomycotina</taxon>
        <taxon>Dothideomycetes</taxon>
        <taxon>Dothideomycetidae</taxon>
        <taxon>Cladosporiales</taxon>
        <taxon>Cladosporiaceae</taxon>
        <taxon>Cladosporium</taxon>
    </lineage>
</organism>
<dbReference type="EMBL" id="JAAQHG020000007">
    <property type="protein sequence ID" value="KAL1588339.1"/>
    <property type="molecule type" value="Genomic_DNA"/>
</dbReference>
<evidence type="ECO:0000313" key="4">
    <source>
        <dbReference type="Proteomes" id="UP000803884"/>
    </source>
</evidence>
<feature type="chain" id="PRO_5044263705" evidence="2">
    <location>
        <begin position="21"/>
        <end position="222"/>
    </location>
</feature>
<feature type="region of interest" description="Disordered" evidence="1">
    <location>
        <begin position="146"/>
        <end position="188"/>
    </location>
</feature>
<dbReference type="AlphaFoldDB" id="A0AB34KTK1"/>
<evidence type="ECO:0000256" key="2">
    <source>
        <dbReference type="SAM" id="SignalP"/>
    </source>
</evidence>
<feature type="compositionally biased region" description="Low complexity" evidence="1">
    <location>
        <begin position="164"/>
        <end position="188"/>
    </location>
</feature>
<sequence length="222" mass="21721">MKYTGLKQMLAIGFLALATASPHPNPQTQDPIDPNPSLTFSLRNPTITNFSTQANSTAFTTPPRTSSIPTTSTSSPTLTALASFTAPNGGQYDATALDGTLRIAGYTLTPGGPDALVGGVRVSAGESGLVHGGTTAAYQTVTAEASATSGQGRSTVESTTEVQASATTASGGESASESATGSGSESESASAAATGGAAVAVARSRGAVVALGGIAGMLCVFG</sequence>
<evidence type="ECO:0000313" key="3">
    <source>
        <dbReference type="EMBL" id="KAL1588339.1"/>
    </source>
</evidence>